<feature type="region of interest" description="Disordered" evidence="2">
    <location>
        <begin position="1"/>
        <end position="61"/>
    </location>
</feature>
<feature type="domain" description="CCHC-type" evidence="3">
    <location>
        <begin position="110"/>
        <end position="125"/>
    </location>
</feature>
<evidence type="ECO:0000259" key="3">
    <source>
        <dbReference type="PROSITE" id="PS50158"/>
    </source>
</evidence>
<dbReference type="Proteomes" id="UP001231189">
    <property type="component" value="Unassembled WGS sequence"/>
</dbReference>
<evidence type="ECO:0000256" key="2">
    <source>
        <dbReference type="SAM" id="MobiDB-lite"/>
    </source>
</evidence>
<feature type="compositionally biased region" description="Pro residues" evidence="2">
    <location>
        <begin position="184"/>
        <end position="209"/>
    </location>
</feature>
<dbReference type="InterPro" id="IPR001878">
    <property type="entry name" value="Znf_CCHC"/>
</dbReference>
<proteinExistence type="predicted"/>
<dbReference type="PANTHER" id="PTHR33087">
    <property type="entry name" value="OS07G0539200 PROTEIN"/>
    <property type="match status" value="1"/>
</dbReference>
<feature type="compositionally biased region" description="Gly residues" evidence="2">
    <location>
        <begin position="461"/>
        <end position="478"/>
    </location>
</feature>
<protein>
    <recommendedName>
        <fullName evidence="3">CCHC-type domain-containing protein</fullName>
    </recommendedName>
</protein>
<dbReference type="EMBL" id="JAUUTY010000001">
    <property type="protein sequence ID" value="KAK1699185.1"/>
    <property type="molecule type" value="Genomic_DNA"/>
</dbReference>
<dbReference type="PROSITE" id="PS50158">
    <property type="entry name" value="ZF_CCHC"/>
    <property type="match status" value="1"/>
</dbReference>
<dbReference type="GO" id="GO:0003676">
    <property type="term" value="F:nucleic acid binding"/>
    <property type="evidence" value="ECO:0007669"/>
    <property type="project" value="InterPro"/>
</dbReference>
<dbReference type="SUPFAM" id="SSF57756">
    <property type="entry name" value="Retrovirus zinc finger-like domains"/>
    <property type="match status" value="1"/>
</dbReference>
<sequence>MDSTASHPPGFSHRWAPEGSPESVSSASPRRHDHVSGLGISSASSGGNVAPRPEVREKAPLEERLRVQDRLVWELPKPSKGKQWTRRIERRKEMGTSGWGAAAPEMRDLCFRCYLPGHRKRDCTNADVCMRCWQKGHPALGCKRPRTPSSEEELRQLALAKLARHRSPERARPGHEGGRGMRPASPPPPPPPPPPQTSPLPPPPPPPPVVSRLPPMEEWPPLAVEPVRECEAHAGEDLARPLLCVVRRSAAMCDLEQRLQLAMVVTVGGKRPVVSAVQVEAALRWRGVPKGVVSIHDFAPEDFIVVFASSELRDHVAAMPPVLVAGAPLSFRPWNRQAQARLVPLQSKVELVLEGLPPHAWETAVVEDLLEGSCAVDTVAPETKARTNLTLFRLTAWTSDLEAIPPARMASSVVRGAGLGSVDIMTLEYRVLVHVASVEEFVSVEEVAVHPTDGRGHGGQREFGGGSGGGGRGSGGGANPRRVTRTFPWQRGVPDRRRCPGGGATA</sequence>
<dbReference type="InterPro" id="IPR053253">
    <property type="entry name" value="Sex_diff_modulator"/>
</dbReference>
<keyword evidence="5" id="KW-1185">Reference proteome</keyword>
<keyword evidence="1" id="KW-0863">Zinc-finger</keyword>
<dbReference type="GO" id="GO:0008270">
    <property type="term" value="F:zinc ion binding"/>
    <property type="evidence" value="ECO:0007669"/>
    <property type="project" value="UniProtKB-KW"/>
</dbReference>
<dbReference type="PANTHER" id="PTHR33087:SF42">
    <property type="entry name" value="DUF4283 DOMAIN-CONTAINING PROTEIN"/>
    <property type="match status" value="1"/>
</dbReference>
<reference evidence="4" key="1">
    <citation type="submission" date="2023-07" db="EMBL/GenBank/DDBJ databases">
        <title>A chromosome-level genome assembly of Lolium multiflorum.</title>
        <authorList>
            <person name="Chen Y."/>
            <person name="Copetti D."/>
            <person name="Kolliker R."/>
            <person name="Studer B."/>
        </authorList>
    </citation>
    <scope>NUCLEOTIDE SEQUENCE</scope>
    <source>
        <strain evidence="4">02402/16</strain>
        <tissue evidence="4">Leaf</tissue>
    </source>
</reference>
<dbReference type="AlphaFoldDB" id="A0AAD8X854"/>
<dbReference type="Gene3D" id="4.10.60.10">
    <property type="entry name" value="Zinc finger, CCHC-type"/>
    <property type="match status" value="1"/>
</dbReference>
<feature type="region of interest" description="Disordered" evidence="2">
    <location>
        <begin position="161"/>
        <end position="212"/>
    </location>
</feature>
<feature type="compositionally biased region" description="Basic and acidic residues" evidence="2">
    <location>
        <begin position="166"/>
        <end position="179"/>
    </location>
</feature>
<feature type="region of interest" description="Disordered" evidence="2">
    <location>
        <begin position="450"/>
        <end position="506"/>
    </location>
</feature>
<dbReference type="SMART" id="SM00343">
    <property type="entry name" value="ZnF_C2HC"/>
    <property type="match status" value="2"/>
</dbReference>
<accession>A0AAD8X854</accession>
<keyword evidence="1" id="KW-0862">Zinc</keyword>
<gene>
    <name evidence="4" type="ORF">QYE76_015882</name>
</gene>
<evidence type="ECO:0000313" key="5">
    <source>
        <dbReference type="Proteomes" id="UP001231189"/>
    </source>
</evidence>
<comment type="caution">
    <text evidence="4">The sequence shown here is derived from an EMBL/GenBank/DDBJ whole genome shotgun (WGS) entry which is preliminary data.</text>
</comment>
<keyword evidence="1" id="KW-0479">Metal-binding</keyword>
<evidence type="ECO:0000256" key="1">
    <source>
        <dbReference type="PROSITE-ProRule" id="PRU00047"/>
    </source>
</evidence>
<feature type="compositionally biased region" description="Low complexity" evidence="2">
    <location>
        <begin position="36"/>
        <end position="47"/>
    </location>
</feature>
<dbReference type="InterPro" id="IPR036875">
    <property type="entry name" value="Znf_CCHC_sf"/>
</dbReference>
<evidence type="ECO:0000313" key="4">
    <source>
        <dbReference type="EMBL" id="KAK1699185.1"/>
    </source>
</evidence>
<name>A0AAD8X854_LOLMU</name>
<organism evidence="4 5">
    <name type="scientific">Lolium multiflorum</name>
    <name type="common">Italian ryegrass</name>
    <name type="synonym">Lolium perenne subsp. multiflorum</name>
    <dbReference type="NCBI Taxonomy" id="4521"/>
    <lineage>
        <taxon>Eukaryota</taxon>
        <taxon>Viridiplantae</taxon>
        <taxon>Streptophyta</taxon>
        <taxon>Embryophyta</taxon>
        <taxon>Tracheophyta</taxon>
        <taxon>Spermatophyta</taxon>
        <taxon>Magnoliopsida</taxon>
        <taxon>Liliopsida</taxon>
        <taxon>Poales</taxon>
        <taxon>Poaceae</taxon>
        <taxon>BOP clade</taxon>
        <taxon>Pooideae</taxon>
        <taxon>Poodae</taxon>
        <taxon>Poeae</taxon>
        <taxon>Poeae Chloroplast Group 2 (Poeae type)</taxon>
        <taxon>Loliodinae</taxon>
        <taxon>Loliinae</taxon>
        <taxon>Lolium</taxon>
    </lineage>
</organism>